<evidence type="ECO:0000256" key="3">
    <source>
        <dbReference type="SAM" id="MobiDB-lite"/>
    </source>
</evidence>
<evidence type="ECO:0000313" key="6">
    <source>
        <dbReference type="Proteomes" id="UP001500604"/>
    </source>
</evidence>
<reference evidence="6" key="1">
    <citation type="journal article" date="2019" name="Int. J. Syst. Evol. Microbiol.">
        <title>The Global Catalogue of Microorganisms (GCM) 10K type strain sequencing project: providing services to taxonomists for standard genome sequencing and annotation.</title>
        <authorList>
            <consortium name="The Broad Institute Genomics Platform"/>
            <consortium name="The Broad Institute Genome Sequencing Center for Infectious Disease"/>
            <person name="Wu L."/>
            <person name="Ma J."/>
        </authorList>
    </citation>
    <scope>NUCLEOTIDE SEQUENCE [LARGE SCALE GENOMIC DNA]</scope>
    <source>
        <strain evidence="6">JCM 17805</strain>
    </source>
</reference>
<dbReference type="PROSITE" id="PS50011">
    <property type="entry name" value="PROTEIN_KINASE_DOM"/>
    <property type="match status" value="1"/>
</dbReference>
<evidence type="ECO:0000313" key="5">
    <source>
        <dbReference type="EMBL" id="GAA4649170.1"/>
    </source>
</evidence>
<feature type="region of interest" description="Disordered" evidence="3">
    <location>
        <begin position="260"/>
        <end position="280"/>
    </location>
</feature>
<feature type="compositionally biased region" description="Basic and acidic residues" evidence="3">
    <location>
        <begin position="270"/>
        <end position="280"/>
    </location>
</feature>
<proteinExistence type="predicted"/>
<dbReference type="Gene3D" id="1.10.510.10">
    <property type="entry name" value="Transferase(Phosphotransferase) domain 1"/>
    <property type="match status" value="1"/>
</dbReference>
<dbReference type="InterPro" id="IPR011009">
    <property type="entry name" value="Kinase-like_dom_sf"/>
</dbReference>
<feature type="domain" description="Protein kinase" evidence="4">
    <location>
        <begin position="1"/>
        <end position="280"/>
    </location>
</feature>
<keyword evidence="1" id="KW-0547">Nucleotide-binding</keyword>
<dbReference type="EMBL" id="BAABFL010000124">
    <property type="protein sequence ID" value="GAA4649170.1"/>
    <property type="molecule type" value="Genomic_DNA"/>
</dbReference>
<dbReference type="PANTHER" id="PTHR24346:SF30">
    <property type="entry name" value="MATERNAL EMBRYONIC LEUCINE ZIPPER KINASE"/>
    <property type="match status" value="1"/>
</dbReference>
<dbReference type="Proteomes" id="UP001500604">
    <property type="component" value="Unassembled WGS sequence"/>
</dbReference>
<dbReference type="SMART" id="SM00220">
    <property type="entry name" value="S_TKc"/>
    <property type="match status" value="1"/>
</dbReference>
<evidence type="ECO:0000256" key="1">
    <source>
        <dbReference type="ARBA" id="ARBA00022741"/>
    </source>
</evidence>
<evidence type="ECO:0000259" key="4">
    <source>
        <dbReference type="PROSITE" id="PS50011"/>
    </source>
</evidence>
<comment type="caution">
    <text evidence="5">The sequence shown here is derived from an EMBL/GenBank/DDBJ whole genome shotgun (WGS) entry which is preliminary data.</text>
</comment>
<evidence type="ECO:0000256" key="2">
    <source>
        <dbReference type="ARBA" id="ARBA00022840"/>
    </source>
</evidence>
<dbReference type="SUPFAM" id="SSF56112">
    <property type="entry name" value="Protein kinase-like (PK-like)"/>
    <property type="match status" value="1"/>
</dbReference>
<keyword evidence="6" id="KW-1185">Reference proteome</keyword>
<accession>A0ABP8UZ95</accession>
<dbReference type="PANTHER" id="PTHR24346">
    <property type="entry name" value="MAP/MICROTUBULE AFFINITY-REGULATING KINASE"/>
    <property type="match status" value="1"/>
</dbReference>
<sequence length="280" mass="31088">MKVSDAFLSRQAKHRLAGRFTLASPFSDRRRVVQAYDHERGSQVALKQGSPEQLGREWTRLSTLSVRGILQPTLLLPAMGLMVFPWLKSDNFALRLRADDISLLEGLALLRQVGQAVCHCHRQGFIHGDIKPANIMPLLGGVLIDFTGASDIGMPVSQVIPCYLSPTFAAPGILRNQGVMRESFDWFSLAVALELLICRQHPFAGKSIIDMSEHAGRSGDHCFDWQACCKGHEITQAEFMGVLDYCYHAAEQRYAEIHPTEDGSLPSADVGREWSRARTA</sequence>
<keyword evidence="2" id="KW-0067">ATP-binding</keyword>
<organism evidence="5 6">
    <name type="scientific">Kistimonas scapharcae</name>
    <dbReference type="NCBI Taxonomy" id="1036133"/>
    <lineage>
        <taxon>Bacteria</taxon>
        <taxon>Pseudomonadati</taxon>
        <taxon>Pseudomonadota</taxon>
        <taxon>Gammaproteobacteria</taxon>
        <taxon>Oceanospirillales</taxon>
        <taxon>Endozoicomonadaceae</taxon>
        <taxon>Kistimonas</taxon>
    </lineage>
</organism>
<gene>
    <name evidence="5" type="ORF">GCM10023116_14440</name>
</gene>
<name>A0ABP8UZ95_9GAMM</name>
<dbReference type="Pfam" id="PF00069">
    <property type="entry name" value="Pkinase"/>
    <property type="match status" value="1"/>
</dbReference>
<protein>
    <recommendedName>
        <fullName evidence="4">Protein kinase domain-containing protein</fullName>
    </recommendedName>
</protein>
<dbReference type="InterPro" id="IPR000719">
    <property type="entry name" value="Prot_kinase_dom"/>
</dbReference>